<gene>
    <name evidence="1" type="ORF">MPH_06731</name>
</gene>
<comment type="caution">
    <text evidence="1">The sequence shown here is derived from an EMBL/GenBank/DDBJ whole genome shotgun (WGS) entry which is preliminary data.</text>
</comment>
<evidence type="ECO:0000313" key="2">
    <source>
        <dbReference type="Proteomes" id="UP000007129"/>
    </source>
</evidence>
<reference evidence="1 2" key="1">
    <citation type="journal article" date="2012" name="BMC Genomics">
        <title>Tools to kill: Genome of one of the most destructive plant pathogenic fungi Macrophomina phaseolina.</title>
        <authorList>
            <person name="Islam M.S."/>
            <person name="Haque M.S."/>
            <person name="Islam M.M."/>
            <person name="Emdad E.M."/>
            <person name="Halim A."/>
            <person name="Hossen Q.M.M."/>
            <person name="Hossain M.Z."/>
            <person name="Ahmed B."/>
            <person name="Rahim S."/>
            <person name="Rahman M.S."/>
            <person name="Alam M.M."/>
            <person name="Hou S."/>
            <person name="Wan X."/>
            <person name="Saito J.A."/>
            <person name="Alam M."/>
        </authorList>
    </citation>
    <scope>NUCLEOTIDE SEQUENCE [LARGE SCALE GENOMIC DNA]</scope>
    <source>
        <strain evidence="1 2">MS6</strain>
    </source>
</reference>
<evidence type="ECO:0000313" key="1">
    <source>
        <dbReference type="EMBL" id="EKG16037.1"/>
    </source>
</evidence>
<protein>
    <submittedName>
        <fullName evidence="1">Uncharacterized protein</fullName>
    </submittedName>
</protein>
<dbReference type="EMBL" id="AHHD01000286">
    <property type="protein sequence ID" value="EKG16037.1"/>
    <property type="molecule type" value="Genomic_DNA"/>
</dbReference>
<dbReference type="HOGENOM" id="CLU_950190_0_0_1"/>
<organism evidence="1 2">
    <name type="scientific">Macrophomina phaseolina (strain MS6)</name>
    <name type="common">Charcoal rot fungus</name>
    <dbReference type="NCBI Taxonomy" id="1126212"/>
    <lineage>
        <taxon>Eukaryota</taxon>
        <taxon>Fungi</taxon>
        <taxon>Dikarya</taxon>
        <taxon>Ascomycota</taxon>
        <taxon>Pezizomycotina</taxon>
        <taxon>Dothideomycetes</taxon>
        <taxon>Dothideomycetes incertae sedis</taxon>
        <taxon>Botryosphaeriales</taxon>
        <taxon>Botryosphaeriaceae</taxon>
        <taxon>Macrophomina</taxon>
    </lineage>
</organism>
<dbReference type="AlphaFoldDB" id="K2RTN8"/>
<accession>K2RTN8</accession>
<name>K2RTN8_MACPH</name>
<proteinExistence type="predicted"/>
<dbReference type="VEuPathDB" id="FungiDB:MPH_06731"/>
<dbReference type="Proteomes" id="UP000007129">
    <property type="component" value="Unassembled WGS sequence"/>
</dbReference>
<sequence length="293" mass="33080">MSCFGLENATQGPKTVAEELRCAQEHGINLQSLASLLFNCMRADRQVSQTLIVPFNAALITEKKAETIHTLEDLRGPGGLIAPCPSSCPICFMTRFAERKEQRIYPQQSDGRLPRNPCDLPCRVRLEHENRLPVRAVVRIVERMPEALQLLANASNCLPSRKQNQAGVIKVSMIVDVAGMKVVKHYDGARKCLLLFSFRFYLVQPAVLFRPWVRELFELRPRGAILHLDILIWTIYCYTHVRLQTRATRTSAEKRGIHRRIARLGTCKSFGGNEGFAISAATQRDYKTCTVDA</sequence>
<dbReference type="InParanoid" id="K2RTN8"/>